<dbReference type="InterPro" id="IPR047873">
    <property type="entry name" value="Ribosomal_uL16"/>
</dbReference>
<keyword evidence="11" id="KW-1185">Reference proteome</keyword>
<evidence type="ECO:0000256" key="6">
    <source>
        <dbReference type="ARBA" id="ARBA00023274"/>
    </source>
</evidence>
<keyword evidence="6 9" id="KW-0687">Ribonucleoprotein</keyword>
<evidence type="ECO:0000256" key="7">
    <source>
        <dbReference type="ARBA" id="ARBA00035302"/>
    </source>
</evidence>
<dbReference type="AlphaFoldDB" id="A0A8C4PWF4"/>
<dbReference type="GO" id="GO:0005762">
    <property type="term" value="C:mitochondrial large ribosomal subunit"/>
    <property type="evidence" value="ECO:0007669"/>
    <property type="project" value="TreeGrafter"/>
</dbReference>
<dbReference type="GO" id="GO:0005743">
    <property type="term" value="C:mitochondrial inner membrane"/>
    <property type="evidence" value="ECO:0007669"/>
    <property type="project" value="UniProtKB-ARBA"/>
</dbReference>
<keyword evidence="4 9" id="KW-0689">Ribosomal protein</keyword>
<evidence type="ECO:0000256" key="2">
    <source>
        <dbReference type="ARBA" id="ARBA00008931"/>
    </source>
</evidence>
<dbReference type="Ensembl" id="ENSEBUT00000001769.1">
    <property type="protein sequence ID" value="ENSEBUP00000001441.1"/>
    <property type="gene ID" value="ENSEBUG00000001257.1"/>
</dbReference>
<dbReference type="GeneTree" id="ENSGT00390000002038"/>
<accession>A0A8C4PWF4</accession>
<dbReference type="Gene3D" id="3.90.1170.10">
    <property type="entry name" value="Ribosomal protein L10e/L16"/>
    <property type="match status" value="1"/>
</dbReference>
<dbReference type="Proteomes" id="UP000694388">
    <property type="component" value="Unplaced"/>
</dbReference>
<dbReference type="GO" id="GO:0032543">
    <property type="term" value="P:mitochondrial translation"/>
    <property type="evidence" value="ECO:0007669"/>
    <property type="project" value="TreeGrafter"/>
</dbReference>
<dbReference type="OMA" id="WGHMEMM"/>
<evidence type="ECO:0000256" key="4">
    <source>
        <dbReference type="ARBA" id="ARBA00022980"/>
    </source>
</evidence>
<dbReference type="Pfam" id="PF00252">
    <property type="entry name" value="Ribosomal_L16"/>
    <property type="match status" value="1"/>
</dbReference>
<dbReference type="PANTHER" id="PTHR12220">
    <property type="entry name" value="50S/60S RIBOSOMAL PROTEIN L16"/>
    <property type="match status" value="1"/>
</dbReference>
<evidence type="ECO:0000256" key="3">
    <source>
        <dbReference type="ARBA" id="ARBA00022946"/>
    </source>
</evidence>
<dbReference type="GO" id="GO:0019843">
    <property type="term" value="F:rRNA binding"/>
    <property type="evidence" value="ECO:0007669"/>
    <property type="project" value="InterPro"/>
</dbReference>
<dbReference type="FunFam" id="3.90.1170.10:FF:000005">
    <property type="entry name" value="39S ribosomal protein L16, mitochondrial"/>
    <property type="match status" value="1"/>
</dbReference>
<sequence>MAASFVFGRNKTLRCGSLFRPSEGGPLMVWKILSAGLKIPTEPPNYDDVAIPERNKLKFYSKVPNVQNPRKSPKCLQDIRGPATTGRDFEHGRFGIVALGGGYMKWGHFEMIRLTTSRKMNTKTMFAHWRMEAPYKPITRKGLGQRMGGGKGAIDHYVTPVKDGQLVMEVGGKCEFSQVEPWLTQIAHKLPFAARAVSKETLETMRAQEQWREENNQNPWTFKRIADYNMLGIRYKLGPMDRIYYGKYWGKFKVQGRV</sequence>
<evidence type="ECO:0000256" key="9">
    <source>
        <dbReference type="RuleBase" id="RU004413"/>
    </source>
</evidence>
<dbReference type="InterPro" id="IPR016180">
    <property type="entry name" value="Ribosomal_uL16_dom"/>
</dbReference>
<evidence type="ECO:0000313" key="10">
    <source>
        <dbReference type="Ensembl" id="ENSEBUP00000001441.1"/>
    </source>
</evidence>
<keyword evidence="3" id="KW-0809">Transit peptide</keyword>
<organism evidence="10 11">
    <name type="scientific">Eptatretus burgeri</name>
    <name type="common">Inshore hagfish</name>
    <dbReference type="NCBI Taxonomy" id="7764"/>
    <lineage>
        <taxon>Eukaryota</taxon>
        <taxon>Metazoa</taxon>
        <taxon>Chordata</taxon>
        <taxon>Craniata</taxon>
        <taxon>Vertebrata</taxon>
        <taxon>Cyclostomata</taxon>
        <taxon>Myxini</taxon>
        <taxon>Myxiniformes</taxon>
        <taxon>Myxinidae</taxon>
        <taxon>Eptatretinae</taxon>
        <taxon>Eptatretus</taxon>
    </lineage>
</organism>
<comment type="similarity">
    <text evidence="2 9">Belongs to the universal ribosomal protein uL16 family.</text>
</comment>
<dbReference type="PANTHER" id="PTHR12220:SF13">
    <property type="entry name" value="LARGE RIBOSOMAL SUBUNIT PROTEIN UL16M"/>
    <property type="match status" value="1"/>
</dbReference>
<evidence type="ECO:0000256" key="1">
    <source>
        <dbReference type="ARBA" id="ARBA00004173"/>
    </source>
</evidence>
<dbReference type="CDD" id="cd01433">
    <property type="entry name" value="Ribosomal_L16_L10e"/>
    <property type="match status" value="1"/>
</dbReference>
<protein>
    <recommendedName>
        <fullName evidence="7">Large ribosomal subunit protein uL16m</fullName>
    </recommendedName>
    <alternativeName>
        <fullName evidence="8">39S ribosomal protein L16, mitochondrial</fullName>
    </alternativeName>
</protein>
<reference evidence="10" key="1">
    <citation type="submission" date="2025-08" db="UniProtKB">
        <authorList>
            <consortium name="Ensembl"/>
        </authorList>
    </citation>
    <scope>IDENTIFICATION</scope>
</reference>
<dbReference type="InterPro" id="IPR036920">
    <property type="entry name" value="Ribosomal_uL16_sf"/>
</dbReference>
<dbReference type="PRINTS" id="PR00060">
    <property type="entry name" value="RIBOSOMALL16"/>
</dbReference>
<dbReference type="InterPro" id="IPR000114">
    <property type="entry name" value="Ribosomal_uL16_bact-type"/>
</dbReference>
<dbReference type="GO" id="GO:0003735">
    <property type="term" value="F:structural constituent of ribosome"/>
    <property type="evidence" value="ECO:0007669"/>
    <property type="project" value="InterPro"/>
</dbReference>
<name>A0A8C4PWF4_EPTBU</name>
<dbReference type="SUPFAM" id="SSF54686">
    <property type="entry name" value="Ribosomal protein L16p/L10e"/>
    <property type="match status" value="1"/>
</dbReference>
<keyword evidence="5" id="KW-0496">Mitochondrion</keyword>
<proteinExistence type="inferred from homology"/>
<comment type="subcellular location">
    <subcellularLocation>
        <location evidence="1">Mitochondrion</location>
    </subcellularLocation>
</comment>
<evidence type="ECO:0000256" key="8">
    <source>
        <dbReference type="ARBA" id="ARBA00035440"/>
    </source>
</evidence>
<reference evidence="10" key="2">
    <citation type="submission" date="2025-09" db="UniProtKB">
        <authorList>
            <consortium name="Ensembl"/>
        </authorList>
    </citation>
    <scope>IDENTIFICATION</scope>
</reference>
<evidence type="ECO:0000256" key="5">
    <source>
        <dbReference type="ARBA" id="ARBA00023128"/>
    </source>
</evidence>
<evidence type="ECO:0000313" key="11">
    <source>
        <dbReference type="Proteomes" id="UP000694388"/>
    </source>
</evidence>